<feature type="domain" description="4Fe-4S ferredoxin-type" evidence="4">
    <location>
        <begin position="36"/>
        <end position="65"/>
    </location>
</feature>
<dbReference type="AlphaFoldDB" id="A0A0U1KXN9"/>
<evidence type="ECO:0000313" key="5">
    <source>
        <dbReference type="EMBL" id="CQR72180.1"/>
    </source>
</evidence>
<accession>A0A0U1KXN9</accession>
<keyword evidence="1" id="KW-0479">Metal-binding</keyword>
<dbReference type="Pfam" id="PF00037">
    <property type="entry name" value="Fer4"/>
    <property type="match status" value="1"/>
</dbReference>
<dbReference type="GO" id="GO:0051536">
    <property type="term" value="F:iron-sulfur cluster binding"/>
    <property type="evidence" value="ECO:0007669"/>
    <property type="project" value="UniProtKB-KW"/>
</dbReference>
<reference evidence="6" key="1">
    <citation type="submission" date="2015-03" db="EMBL/GenBank/DDBJ databases">
        <authorList>
            <person name="Nijsse Bart"/>
        </authorList>
    </citation>
    <scope>NUCLEOTIDE SEQUENCE [LARGE SCALE GENOMIC DNA]</scope>
</reference>
<dbReference type="PROSITE" id="PS51379">
    <property type="entry name" value="4FE4S_FER_2"/>
    <property type="match status" value="2"/>
</dbReference>
<evidence type="ECO:0000256" key="2">
    <source>
        <dbReference type="ARBA" id="ARBA00023004"/>
    </source>
</evidence>
<dbReference type="PROSITE" id="PS00198">
    <property type="entry name" value="4FE4S_FER_1"/>
    <property type="match status" value="1"/>
</dbReference>
<keyword evidence="6" id="KW-1185">Reference proteome</keyword>
<sequence length="68" mass="7847">MKLFKKKYIIKKDVCRQCNICPVECISGAIKKQPKELPVIDQARCVACGRCLSQCPFRAIRECLRINF</sequence>
<evidence type="ECO:0000256" key="3">
    <source>
        <dbReference type="ARBA" id="ARBA00023014"/>
    </source>
</evidence>
<proteinExistence type="predicted"/>
<dbReference type="GO" id="GO:0046872">
    <property type="term" value="F:metal ion binding"/>
    <property type="evidence" value="ECO:0007669"/>
    <property type="project" value="UniProtKB-KW"/>
</dbReference>
<organism evidence="5 6">
    <name type="scientific">Sporomusa ovata</name>
    <dbReference type="NCBI Taxonomy" id="2378"/>
    <lineage>
        <taxon>Bacteria</taxon>
        <taxon>Bacillati</taxon>
        <taxon>Bacillota</taxon>
        <taxon>Negativicutes</taxon>
        <taxon>Selenomonadales</taxon>
        <taxon>Sporomusaceae</taxon>
        <taxon>Sporomusa</taxon>
    </lineage>
</organism>
<evidence type="ECO:0000259" key="4">
    <source>
        <dbReference type="PROSITE" id="PS51379"/>
    </source>
</evidence>
<name>A0A0U1KXN9_9FIRM</name>
<dbReference type="Gene3D" id="3.30.70.20">
    <property type="match status" value="1"/>
</dbReference>
<dbReference type="Proteomes" id="UP000049855">
    <property type="component" value="Unassembled WGS sequence"/>
</dbReference>
<evidence type="ECO:0000256" key="1">
    <source>
        <dbReference type="ARBA" id="ARBA00022723"/>
    </source>
</evidence>
<dbReference type="EMBL" id="CTRP01000009">
    <property type="protein sequence ID" value="CQR72180.1"/>
    <property type="molecule type" value="Genomic_DNA"/>
</dbReference>
<keyword evidence="2" id="KW-0408">Iron</keyword>
<evidence type="ECO:0000313" key="6">
    <source>
        <dbReference type="Proteomes" id="UP000049855"/>
    </source>
</evidence>
<dbReference type="SUPFAM" id="SSF54862">
    <property type="entry name" value="4Fe-4S ferredoxins"/>
    <property type="match status" value="1"/>
</dbReference>
<gene>
    <name evidence="5" type="ORF">SpAn4DRAFT_5069</name>
</gene>
<dbReference type="RefSeq" id="WP_071605688.1">
    <property type="nucleotide sequence ID" value="NZ_CTRP01000009.1"/>
</dbReference>
<protein>
    <recommendedName>
        <fullName evidence="4">4Fe-4S ferredoxin-type domain-containing protein</fullName>
    </recommendedName>
</protein>
<dbReference type="InterPro" id="IPR017896">
    <property type="entry name" value="4Fe4S_Fe-S-bd"/>
</dbReference>
<feature type="domain" description="4Fe-4S ferredoxin-type" evidence="4">
    <location>
        <begin position="6"/>
        <end position="35"/>
    </location>
</feature>
<keyword evidence="3" id="KW-0411">Iron-sulfur</keyword>
<dbReference type="InterPro" id="IPR017900">
    <property type="entry name" value="4Fe4S_Fe_S_CS"/>
</dbReference>